<dbReference type="RefSeq" id="WP_006780631.1">
    <property type="nucleotide sequence ID" value="NZ_CP040506.1"/>
</dbReference>
<dbReference type="PATRIC" id="fig|742737.3.peg.2662"/>
<dbReference type="InterPro" id="IPR058240">
    <property type="entry name" value="rSAM_sf"/>
</dbReference>
<dbReference type="InterPro" id="IPR045375">
    <property type="entry name" value="Put_radical_SAM-like_N"/>
</dbReference>
<dbReference type="SUPFAM" id="SSF50156">
    <property type="entry name" value="PDZ domain-like"/>
    <property type="match status" value="1"/>
</dbReference>
<dbReference type="Proteomes" id="UP000005384">
    <property type="component" value="Unassembled WGS sequence"/>
</dbReference>
<dbReference type="InterPro" id="IPR036034">
    <property type="entry name" value="PDZ_sf"/>
</dbReference>
<dbReference type="Pfam" id="PF04459">
    <property type="entry name" value="DUF512"/>
    <property type="match status" value="1"/>
</dbReference>
<dbReference type="SUPFAM" id="SSF102114">
    <property type="entry name" value="Radical SAM enzymes"/>
    <property type="match status" value="1"/>
</dbReference>
<dbReference type="InterPro" id="IPR041489">
    <property type="entry name" value="PDZ_6"/>
</dbReference>
<dbReference type="InterPro" id="IPR001478">
    <property type="entry name" value="PDZ"/>
</dbReference>
<evidence type="ECO:0000313" key="2">
    <source>
        <dbReference type="EMBL" id="EHI59345.1"/>
    </source>
</evidence>
<dbReference type="PROSITE" id="PS50106">
    <property type="entry name" value="PDZ"/>
    <property type="match status" value="1"/>
</dbReference>
<dbReference type="OrthoDB" id="9774724at2"/>
<evidence type="ECO:0000259" key="1">
    <source>
        <dbReference type="PROSITE" id="PS50106"/>
    </source>
</evidence>
<accession>G5IGM4</accession>
<dbReference type="Gene3D" id="3.20.20.70">
    <property type="entry name" value="Aldolase class I"/>
    <property type="match status" value="1"/>
</dbReference>
<sequence length="454" mass="51418">MKKGHLIKSIDAGSIAEELGLEPGDRVMTIDGQELEDIFDYQYYINSEAILMVVMKANGEEWELEIENDYEDLGITFENGLMSEYRSCRNKCIFCFIDQMPEGMRETLYFKDDDSRLSFLQGNYVTLTNMSDKDIERIIRFKLAPINISVQTTNPKLRCEMLHNRFAGEALKKIDTLYEAGTPMNGQIVLCKGVNDGDELERSIRDLSNYIPCMESVSVVPVGLSKFRDGLYPLEPITAEDAGRTIDIIEKWQKKIYEEHGIHFIHASDEFYILAGRPLPEEERYDGYIQLENGVGMLRLLETEVTEALAQLEGDDSEEEISMATGALAYAFIEQHLSSIREKFPNRTIHLYKIINEFFGTNITVAGLITGQDLISQLKGKNLGSRLLLPICMFRSGEEVFLDDVTLDEVKTALQVPVNIVKSSGQDFVTAVLSPEEDTSLIYEGYEPKQIPKA</sequence>
<gene>
    <name evidence="2" type="ORF">HMPREF9473_02652</name>
</gene>
<reference evidence="2 3" key="1">
    <citation type="submission" date="2011-08" db="EMBL/GenBank/DDBJ databases">
        <title>The Genome Sequence of Clostridium hathewayi WAL-18680.</title>
        <authorList>
            <consortium name="The Broad Institute Genome Sequencing Platform"/>
            <person name="Earl A."/>
            <person name="Ward D."/>
            <person name="Feldgarden M."/>
            <person name="Gevers D."/>
            <person name="Finegold S.M."/>
            <person name="Summanen P.H."/>
            <person name="Molitoris D.R."/>
            <person name="Song M."/>
            <person name="Daigneault M."/>
            <person name="Allen-Vercoe E."/>
            <person name="Young S.K."/>
            <person name="Zeng Q."/>
            <person name="Gargeya S."/>
            <person name="Fitzgerald M."/>
            <person name="Haas B."/>
            <person name="Abouelleil A."/>
            <person name="Alvarado L."/>
            <person name="Arachchi H.M."/>
            <person name="Berlin A."/>
            <person name="Brown A."/>
            <person name="Chapman S.B."/>
            <person name="Chen Z."/>
            <person name="Dunbar C."/>
            <person name="Freedman E."/>
            <person name="Gearin G."/>
            <person name="Gellesch M."/>
            <person name="Goldberg J."/>
            <person name="Griggs A."/>
            <person name="Gujja S."/>
            <person name="Heiman D."/>
            <person name="Howarth C."/>
            <person name="Larson L."/>
            <person name="Lui A."/>
            <person name="MacDonald P.J.P."/>
            <person name="Montmayeur A."/>
            <person name="Murphy C."/>
            <person name="Neiman D."/>
            <person name="Pearson M."/>
            <person name="Priest M."/>
            <person name="Roberts A."/>
            <person name="Saif S."/>
            <person name="Shea T."/>
            <person name="Shenoy N."/>
            <person name="Sisk P."/>
            <person name="Stolte C."/>
            <person name="Sykes S."/>
            <person name="Wortman J."/>
            <person name="Nusbaum C."/>
            <person name="Birren B."/>
        </authorList>
    </citation>
    <scope>NUCLEOTIDE SEQUENCE [LARGE SCALE GENOMIC DNA]</scope>
    <source>
        <strain evidence="2 3">WAL-18680</strain>
    </source>
</reference>
<keyword evidence="3" id="KW-1185">Reference proteome</keyword>
<proteinExistence type="predicted"/>
<protein>
    <recommendedName>
        <fullName evidence="1">PDZ domain-containing protein</fullName>
    </recommendedName>
</protein>
<dbReference type="EMBL" id="ADLN01000060">
    <property type="protein sequence ID" value="EHI59345.1"/>
    <property type="molecule type" value="Genomic_DNA"/>
</dbReference>
<dbReference type="InterPro" id="IPR013785">
    <property type="entry name" value="Aldolase_TIM"/>
</dbReference>
<evidence type="ECO:0000313" key="3">
    <source>
        <dbReference type="Proteomes" id="UP000005384"/>
    </source>
</evidence>
<dbReference type="Pfam" id="PF19238">
    <property type="entry name" value="Radical_SAM_2"/>
    <property type="match status" value="1"/>
</dbReference>
<dbReference type="Gene3D" id="2.30.42.10">
    <property type="match status" value="1"/>
</dbReference>
<dbReference type="Pfam" id="PF17820">
    <property type="entry name" value="PDZ_6"/>
    <property type="match status" value="1"/>
</dbReference>
<comment type="caution">
    <text evidence="2">The sequence shown here is derived from an EMBL/GenBank/DDBJ whole genome shotgun (WGS) entry which is preliminary data.</text>
</comment>
<organism evidence="2 3">
    <name type="scientific">Hungatella hathewayi WAL-18680</name>
    <dbReference type="NCBI Taxonomy" id="742737"/>
    <lineage>
        <taxon>Bacteria</taxon>
        <taxon>Bacillati</taxon>
        <taxon>Bacillota</taxon>
        <taxon>Clostridia</taxon>
        <taxon>Lachnospirales</taxon>
        <taxon>Lachnospiraceae</taxon>
        <taxon>Hungatella</taxon>
    </lineage>
</organism>
<name>G5IGM4_9FIRM</name>
<dbReference type="AlphaFoldDB" id="G5IGM4"/>
<dbReference type="HOGENOM" id="CLU_037396_0_0_9"/>
<dbReference type="InterPro" id="IPR007549">
    <property type="entry name" value="DUF512"/>
</dbReference>
<feature type="domain" description="PDZ" evidence="1">
    <location>
        <begin position="1"/>
        <end position="38"/>
    </location>
</feature>